<evidence type="ECO:0000256" key="7">
    <source>
        <dbReference type="ARBA" id="ARBA00022827"/>
    </source>
</evidence>
<feature type="non-terminal residue" evidence="12">
    <location>
        <position position="1"/>
    </location>
</feature>
<evidence type="ECO:0000256" key="10">
    <source>
        <dbReference type="ARBA" id="ARBA00031800"/>
    </source>
</evidence>
<evidence type="ECO:0000256" key="3">
    <source>
        <dbReference type="ARBA" id="ARBA00007653"/>
    </source>
</evidence>
<dbReference type="InterPro" id="IPR044920">
    <property type="entry name" value="MnmG_C_subdom_sf"/>
</dbReference>
<dbReference type="InterPro" id="IPR020595">
    <property type="entry name" value="MnmG-rel_CS"/>
</dbReference>
<proteinExistence type="inferred from homology"/>
<reference evidence="12" key="1">
    <citation type="submission" date="2020-02" db="EMBL/GenBank/DDBJ databases">
        <authorList>
            <person name="Meier V. D."/>
        </authorList>
    </citation>
    <scope>NUCLEOTIDE SEQUENCE</scope>
    <source>
        <strain evidence="12">AVDCRST_MAG88</strain>
    </source>
</reference>
<dbReference type="PROSITE" id="PS01281">
    <property type="entry name" value="GIDA_2"/>
    <property type="match status" value="1"/>
</dbReference>
<dbReference type="PANTHER" id="PTHR11806">
    <property type="entry name" value="GLUCOSE INHIBITED DIVISION PROTEIN A"/>
    <property type="match status" value="1"/>
</dbReference>
<dbReference type="GO" id="GO:0005829">
    <property type="term" value="C:cytosol"/>
    <property type="evidence" value="ECO:0007669"/>
    <property type="project" value="TreeGrafter"/>
</dbReference>
<dbReference type="FunFam" id="3.50.50.60:FF:000002">
    <property type="entry name" value="tRNA uridine 5-carboxymethylaminomethyl modification enzyme MnmG"/>
    <property type="match status" value="1"/>
</dbReference>
<dbReference type="PROSITE" id="PS01280">
    <property type="entry name" value="GIDA_1"/>
    <property type="match status" value="1"/>
</dbReference>
<evidence type="ECO:0000256" key="6">
    <source>
        <dbReference type="ARBA" id="ARBA00022694"/>
    </source>
</evidence>
<gene>
    <name evidence="12" type="ORF">AVDCRST_MAG88-3355</name>
</gene>
<dbReference type="AlphaFoldDB" id="A0A6J4VKT0"/>
<dbReference type="EMBL" id="CADCWM010000805">
    <property type="protein sequence ID" value="CAA9581207.1"/>
    <property type="molecule type" value="Genomic_DNA"/>
</dbReference>
<dbReference type="GO" id="GO:0030488">
    <property type="term" value="P:tRNA methylation"/>
    <property type="evidence" value="ECO:0007669"/>
    <property type="project" value="TreeGrafter"/>
</dbReference>
<dbReference type="InterPro" id="IPR002218">
    <property type="entry name" value="MnmG-rel"/>
</dbReference>
<comment type="cofactor">
    <cofactor evidence="1">
        <name>FAD</name>
        <dbReference type="ChEBI" id="CHEBI:57692"/>
    </cofactor>
</comment>
<keyword evidence="8" id="KW-0520">NAD</keyword>
<dbReference type="GO" id="GO:0002098">
    <property type="term" value="P:tRNA wobble uridine modification"/>
    <property type="evidence" value="ECO:0007669"/>
    <property type="project" value="TreeGrafter"/>
</dbReference>
<keyword evidence="5" id="KW-0285">Flavoprotein</keyword>
<dbReference type="FunFam" id="1.10.150.570:FF:000001">
    <property type="entry name" value="tRNA uridine 5-carboxymethylaminomethyl modification enzyme MnmG"/>
    <property type="match status" value="1"/>
</dbReference>
<feature type="domain" description="tRNA uridine 5-carboxymethylaminomethyl modification enzyme C-terminal subdomain" evidence="11">
    <location>
        <begin position="382"/>
        <end position="453"/>
    </location>
</feature>
<evidence type="ECO:0000256" key="8">
    <source>
        <dbReference type="ARBA" id="ARBA00023027"/>
    </source>
</evidence>
<protein>
    <recommendedName>
        <fullName evidence="4">tRNA uridine 5-carboxymethylaminomethyl modification enzyme MnmG</fullName>
    </recommendedName>
    <alternativeName>
        <fullName evidence="10">Glucose-inhibited division protein A</fullName>
    </alternativeName>
</protein>
<keyword evidence="6" id="KW-0819">tRNA processing</keyword>
<evidence type="ECO:0000256" key="4">
    <source>
        <dbReference type="ARBA" id="ARBA00020461"/>
    </source>
</evidence>
<dbReference type="GO" id="GO:0050660">
    <property type="term" value="F:flavin adenine dinucleotide binding"/>
    <property type="evidence" value="ECO:0007669"/>
    <property type="project" value="InterPro"/>
</dbReference>
<dbReference type="PANTHER" id="PTHR11806:SF0">
    <property type="entry name" value="PROTEIN MTO1 HOMOLOG, MITOCHONDRIAL"/>
    <property type="match status" value="1"/>
</dbReference>
<dbReference type="InterPro" id="IPR040131">
    <property type="entry name" value="MnmG_N"/>
</dbReference>
<dbReference type="InterPro" id="IPR047001">
    <property type="entry name" value="MnmG_C_subdom"/>
</dbReference>
<dbReference type="Pfam" id="PF01134">
    <property type="entry name" value="GIDA"/>
    <property type="match status" value="2"/>
</dbReference>
<dbReference type="SUPFAM" id="SSF51905">
    <property type="entry name" value="FAD/NAD(P)-binding domain"/>
    <property type="match status" value="1"/>
</dbReference>
<dbReference type="Pfam" id="PF21680">
    <property type="entry name" value="GIDA_C_1st"/>
    <property type="match status" value="1"/>
</dbReference>
<name>A0A6J4VKT0_9BACT</name>
<comment type="subunit">
    <text evidence="9">Homodimer. Heterotetramer of two MnmE and two MnmG subunits.</text>
</comment>
<evidence type="ECO:0000256" key="1">
    <source>
        <dbReference type="ARBA" id="ARBA00001974"/>
    </source>
</evidence>
<evidence type="ECO:0000313" key="12">
    <source>
        <dbReference type="EMBL" id="CAA9581207.1"/>
    </source>
</evidence>
<dbReference type="Gene3D" id="1.10.150.570">
    <property type="entry name" value="GidA associated domain, C-terminal subdomain"/>
    <property type="match status" value="1"/>
</dbReference>
<dbReference type="Gene3D" id="2.40.30.260">
    <property type="match status" value="1"/>
</dbReference>
<dbReference type="InterPro" id="IPR026904">
    <property type="entry name" value="MnmG_C"/>
</dbReference>
<dbReference type="SMART" id="SM01228">
    <property type="entry name" value="GIDA_assoc_3"/>
    <property type="match status" value="1"/>
</dbReference>
<comment type="function">
    <text evidence="2">NAD-binding protein involved in the addition of a carboxymethylaminomethyl (cmnm) group at the wobble position (U34) of certain tRNAs, forming tRNA-cmnm(5)s(2)U34.</text>
</comment>
<sequence length="481" mass="51723">RLKTGTPPRIDARSIDFARAQLQPGSPTPIWFSDAGARGELETLARPPLPVYPQVEPHTAGGEWRRQMACYLIHTNEEAHGHIRANIDRAPMYDGTIEGVGPRYCPSIEDKVVRFPQKGSHQLFLEPEGWRTTEVYVQGANTSLPHDVQWTLLRAIPALRDVVITRFGYAVEYDAVDVGELGPTLETKRVRGLFCAGQVNGTSGYEEAAGQGLLAGINAARYAAGASPIVLRRDQAYLGVLVDDLVTQAFVEPYRMLTSRAEYRLLLRGDNADLRLTPLAYELGLVSRDRYERVVAREARRDALLAALAATSLTDSARTQAALAAAGIAPLGGQVTALELLRRPPLDYATLAAFLDGSAIPAPALAGWGAPAPVAEQVEIEAKYAAYIAAQRAQVGRLAAMEGRTIPRGFDFAALPSLRAEAREKLEAIRPATLGQAGRIAGVTPSDLVALLVSLEREARGAERGLGTAADGTRREAVAGV</sequence>
<evidence type="ECO:0000256" key="5">
    <source>
        <dbReference type="ARBA" id="ARBA00022630"/>
    </source>
</evidence>
<evidence type="ECO:0000259" key="11">
    <source>
        <dbReference type="SMART" id="SM01228"/>
    </source>
</evidence>
<keyword evidence="7" id="KW-0274">FAD</keyword>
<dbReference type="InterPro" id="IPR036188">
    <property type="entry name" value="FAD/NAD-bd_sf"/>
</dbReference>
<accession>A0A6J4VKT0</accession>
<organism evidence="12">
    <name type="scientific">uncultured Thermomicrobiales bacterium</name>
    <dbReference type="NCBI Taxonomy" id="1645740"/>
    <lineage>
        <taxon>Bacteria</taxon>
        <taxon>Pseudomonadati</taxon>
        <taxon>Thermomicrobiota</taxon>
        <taxon>Thermomicrobia</taxon>
        <taxon>Thermomicrobiales</taxon>
        <taxon>environmental samples</taxon>
    </lineage>
</organism>
<dbReference type="Gene3D" id="3.50.50.60">
    <property type="entry name" value="FAD/NAD(P)-binding domain"/>
    <property type="match status" value="1"/>
</dbReference>
<evidence type="ECO:0000256" key="9">
    <source>
        <dbReference type="ARBA" id="ARBA00025948"/>
    </source>
</evidence>
<dbReference type="InterPro" id="IPR049312">
    <property type="entry name" value="GIDA_C_N"/>
</dbReference>
<dbReference type="Gene3D" id="1.10.10.1800">
    <property type="entry name" value="tRNA uridine 5-carboxymethylaminomethyl modification enzyme MnmG/GidA"/>
    <property type="match status" value="1"/>
</dbReference>
<evidence type="ECO:0000256" key="2">
    <source>
        <dbReference type="ARBA" id="ARBA00003717"/>
    </source>
</evidence>
<dbReference type="Pfam" id="PF13932">
    <property type="entry name" value="SAM_GIDA_C"/>
    <property type="match status" value="1"/>
</dbReference>
<comment type="similarity">
    <text evidence="3">Belongs to the MnmG family.</text>
</comment>